<dbReference type="OrthoDB" id="9776406at2"/>
<dbReference type="InterPro" id="IPR007530">
    <property type="entry name" value="Aminoglycoside_adenylylTfrase"/>
</dbReference>
<evidence type="ECO:0000313" key="1">
    <source>
        <dbReference type="EMBL" id="RAV17709.1"/>
    </source>
</evidence>
<keyword evidence="2" id="KW-1185">Reference proteome</keyword>
<proteinExistence type="predicted"/>
<protein>
    <submittedName>
        <fullName evidence="1">Uncharacterized protein</fullName>
    </submittedName>
</protein>
<reference evidence="1 2" key="1">
    <citation type="journal article" date="2009" name="Int. J. Syst. Evol. Microbiol.">
        <title>Paenibacillus contaminans sp. nov., isolated from a contaminated laboratory plate.</title>
        <authorList>
            <person name="Chou J.H."/>
            <person name="Lee J.H."/>
            <person name="Lin M.C."/>
            <person name="Chang P.S."/>
            <person name="Arun A.B."/>
            <person name="Young C.C."/>
            <person name="Chen W.M."/>
        </authorList>
    </citation>
    <scope>NUCLEOTIDE SEQUENCE [LARGE SCALE GENOMIC DNA]</scope>
    <source>
        <strain evidence="1 2">CKOBP-6</strain>
    </source>
</reference>
<sequence>MRTEKEMFDLMLGLAERDEQTRAVYMNGSRTRKRQEIT</sequence>
<name>A0A329MC96_9BACL</name>
<dbReference type="AlphaFoldDB" id="A0A329MC96"/>
<comment type="caution">
    <text evidence="1">The sequence shown here is derived from an EMBL/GenBank/DDBJ whole genome shotgun (WGS) entry which is preliminary data.</text>
</comment>
<dbReference type="Pfam" id="PF04439">
    <property type="entry name" value="Adenyl_transf"/>
    <property type="match status" value="1"/>
</dbReference>
<accession>A0A329MC96</accession>
<dbReference type="SUPFAM" id="SSF81301">
    <property type="entry name" value="Nucleotidyltransferase"/>
    <property type="match status" value="1"/>
</dbReference>
<organism evidence="1 2">
    <name type="scientific">Paenibacillus contaminans</name>
    <dbReference type="NCBI Taxonomy" id="450362"/>
    <lineage>
        <taxon>Bacteria</taxon>
        <taxon>Bacillati</taxon>
        <taxon>Bacillota</taxon>
        <taxon>Bacilli</taxon>
        <taxon>Bacillales</taxon>
        <taxon>Paenibacillaceae</taxon>
        <taxon>Paenibacillus</taxon>
    </lineage>
</organism>
<dbReference type="EMBL" id="QMFB01000018">
    <property type="protein sequence ID" value="RAV17709.1"/>
    <property type="molecule type" value="Genomic_DNA"/>
</dbReference>
<dbReference type="InterPro" id="IPR043519">
    <property type="entry name" value="NT_sf"/>
</dbReference>
<dbReference type="RefSeq" id="WP_113034075.1">
    <property type="nucleotide sequence ID" value="NZ_QMFB01000018.1"/>
</dbReference>
<gene>
    <name evidence="1" type="ORF">DQG23_26660</name>
</gene>
<dbReference type="Proteomes" id="UP000250369">
    <property type="component" value="Unassembled WGS sequence"/>
</dbReference>
<evidence type="ECO:0000313" key="2">
    <source>
        <dbReference type="Proteomes" id="UP000250369"/>
    </source>
</evidence>